<evidence type="ECO:0000313" key="6">
    <source>
        <dbReference type="Proteomes" id="UP001150925"/>
    </source>
</evidence>
<keyword evidence="1 2" id="KW-0694">RNA-binding</keyword>
<name>A0A9W8AWW1_9FUNG</name>
<feature type="compositionally biased region" description="Basic residues" evidence="3">
    <location>
        <begin position="170"/>
        <end position="186"/>
    </location>
</feature>
<dbReference type="AlphaFoldDB" id="A0A9W8AWW1"/>
<dbReference type="PANTHER" id="PTHR19965:SF82">
    <property type="entry name" value="THO COMPLEX SUBUNIT 4"/>
    <property type="match status" value="1"/>
</dbReference>
<dbReference type="Pfam" id="PF00076">
    <property type="entry name" value="RRM_1"/>
    <property type="match status" value="1"/>
</dbReference>
<dbReference type="Proteomes" id="UP001150925">
    <property type="component" value="Unassembled WGS sequence"/>
</dbReference>
<sequence length="199" mass="20488">MAIDSDSSPRKTSRRGTARAGKKTGNSGGRLGGLTPQAAAALLNAAAKLVPTRGADNVATPSNDVTVHIKNLDPKASVEDVRTSFQRFGPITKCTLVYNHKGQATGRAEITFARRRAAEQAVSAMHGVIADGRKLSVVIETPAGASSASSAASPLAQAVASISGGSPSGSRRRVVPSNRRSGRRSGKSSGRDPTFQVTI</sequence>
<comment type="caution">
    <text evidence="5">The sequence shown here is derived from an EMBL/GenBank/DDBJ whole genome shotgun (WGS) entry which is preliminary data.</text>
</comment>
<feature type="region of interest" description="Disordered" evidence="3">
    <location>
        <begin position="1"/>
        <end position="34"/>
    </location>
</feature>
<evidence type="ECO:0000256" key="3">
    <source>
        <dbReference type="SAM" id="MobiDB-lite"/>
    </source>
</evidence>
<organism evidence="5 6">
    <name type="scientific">Dispira parvispora</name>
    <dbReference type="NCBI Taxonomy" id="1520584"/>
    <lineage>
        <taxon>Eukaryota</taxon>
        <taxon>Fungi</taxon>
        <taxon>Fungi incertae sedis</taxon>
        <taxon>Zoopagomycota</taxon>
        <taxon>Kickxellomycotina</taxon>
        <taxon>Dimargaritomycetes</taxon>
        <taxon>Dimargaritales</taxon>
        <taxon>Dimargaritaceae</taxon>
        <taxon>Dispira</taxon>
    </lineage>
</organism>
<dbReference type="InterPro" id="IPR051229">
    <property type="entry name" value="ALYREF_mRNA_export"/>
</dbReference>
<evidence type="ECO:0000256" key="1">
    <source>
        <dbReference type="ARBA" id="ARBA00022884"/>
    </source>
</evidence>
<feature type="region of interest" description="Disordered" evidence="3">
    <location>
        <begin position="146"/>
        <end position="199"/>
    </location>
</feature>
<dbReference type="InterPro" id="IPR035979">
    <property type="entry name" value="RBD_domain_sf"/>
</dbReference>
<protein>
    <recommendedName>
        <fullName evidence="4">RRM domain-containing protein</fullName>
    </recommendedName>
</protein>
<reference evidence="5" key="1">
    <citation type="submission" date="2022-07" db="EMBL/GenBank/DDBJ databases">
        <title>Phylogenomic reconstructions and comparative analyses of Kickxellomycotina fungi.</title>
        <authorList>
            <person name="Reynolds N.K."/>
            <person name="Stajich J.E."/>
            <person name="Barry K."/>
            <person name="Grigoriev I.V."/>
            <person name="Crous P."/>
            <person name="Smith M.E."/>
        </authorList>
    </citation>
    <scope>NUCLEOTIDE SEQUENCE</scope>
    <source>
        <strain evidence="5">RSA 1196</strain>
    </source>
</reference>
<evidence type="ECO:0000259" key="4">
    <source>
        <dbReference type="PROSITE" id="PS50102"/>
    </source>
</evidence>
<accession>A0A9W8AWW1</accession>
<dbReference type="Gene3D" id="3.30.70.330">
    <property type="match status" value="1"/>
</dbReference>
<keyword evidence="6" id="KW-1185">Reference proteome</keyword>
<dbReference type="SUPFAM" id="SSF54928">
    <property type="entry name" value="RNA-binding domain, RBD"/>
    <property type="match status" value="1"/>
</dbReference>
<evidence type="ECO:0000256" key="2">
    <source>
        <dbReference type="PROSITE-ProRule" id="PRU00176"/>
    </source>
</evidence>
<dbReference type="PROSITE" id="PS50102">
    <property type="entry name" value="RRM"/>
    <property type="match status" value="1"/>
</dbReference>
<dbReference type="SMART" id="SM00360">
    <property type="entry name" value="RRM"/>
    <property type="match status" value="1"/>
</dbReference>
<dbReference type="InterPro" id="IPR000504">
    <property type="entry name" value="RRM_dom"/>
</dbReference>
<dbReference type="GO" id="GO:0003729">
    <property type="term" value="F:mRNA binding"/>
    <property type="evidence" value="ECO:0007669"/>
    <property type="project" value="TreeGrafter"/>
</dbReference>
<proteinExistence type="predicted"/>
<evidence type="ECO:0000313" key="5">
    <source>
        <dbReference type="EMBL" id="KAJ1967359.1"/>
    </source>
</evidence>
<dbReference type="GO" id="GO:0005634">
    <property type="term" value="C:nucleus"/>
    <property type="evidence" value="ECO:0007669"/>
    <property type="project" value="TreeGrafter"/>
</dbReference>
<feature type="domain" description="RRM" evidence="4">
    <location>
        <begin position="65"/>
        <end position="142"/>
    </location>
</feature>
<dbReference type="CDD" id="cd00590">
    <property type="entry name" value="RRM_SF"/>
    <property type="match status" value="1"/>
</dbReference>
<dbReference type="InterPro" id="IPR012677">
    <property type="entry name" value="Nucleotide-bd_a/b_plait_sf"/>
</dbReference>
<feature type="compositionally biased region" description="Basic residues" evidence="3">
    <location>
        <begin position="11"/>
        <end position="22"/>
    </location>
</feature>
<dbReference type="OrthoDB" id="6159137at2759"/>
<gene>
    <name evidence="5" type="ORF">IWQ62_001911</name>
</gene>
<feature type="compositionally biased region" description="Low complexity" evidence="3">
    <location>
        <begin position="146"/>
        <end position="169"/>
    </location>
</feature>
<dbReference type="PANTHER" id="PTHR19965">
    <property type="entry name" value="RNA AND EXPORT FACTOR BINDING PROTEIN"/>
    <property type="match status" value="1"/>
</dbReference>
<dbReference type="EMBL" id="JANBPY010000351">
    <property type="protein sequence ID" value="KAJ1967359.1"/>
    <property type="molecule type" value="Genomic_DNA"/>
</dbReference>